<keyword evidence="2" id="KW-1185">Reference proteome</keyword>
<gene>
    <name evidence="1" type="ORF">HNQ79_006674</name>
</gene>
<dbReference type="AlphaFoldDB" id="A0A7X0LUJ1"/>
<evidence type="ECO:0000313" key="1">
    <source>
        <dbReference type="EMBL" id="MBB6440161.1"/>
    </source>
</evidence>
<comment type="caution">
    <text evidence="1">The sequence shown here is derived from an EMBL/GenBank/DDBJ whole genome shotgun (WGS) entry which is preliminary data.</text>
</comment>
<dbReference type="Proteomes" id="UP000540423">
    <property type="component" value="Unassembled WGS sequence"/>
</dbReference>
<dbReference type="EMBL" id="JACHEM010000041">
    <property type="protein sequence ID" value="MBB6440161.1"/>
    <property type="molecule type" value="Genomic_DNA"/>
</dbReference>
<reference evidence="1 2" key="1">
    <citation type="submission" date="2020-08" db="EMBL/GenBank/DDBJ databases">
        <title>Genomic Encyclopedia of Type Strains, Phase IV (KMG-IV): sequencing the most valuable type-strain genomes for metagenomic binning, comparative biology and taxonomic classification.</title>
        <authorList>
            <person name="Goeker M."/>
        </authorList>
    </citation>
    <scope>NUCLEOTIDE SEQUENCE [LARGE SCALE GENOMIC DNA]</scope>
    <source>
        <strain evidence="1 2">DSM 40141</strain>
    </source>
</reference>
<dbReference type="InterPro" id="IPR036140">
    <property type="entry name" value="PFN_sf"/>
</dbReference>
<sequence length="39" mass="4052">MAVKTIHCVVVGVYAAPVQDDEAVTVVANLADHLRSTGT</sequence>
<proteinExistence type="predicted"/>
<dbReference type="GO" id="GO:0003779">
    <property type="term" value="F:actin binding"/>
    <property type="evidence" value="ECO:0007669"/>
    <property type="project" value="InterPro"/>
</dbReference>
<accession>A0A7X0LUJ1</accession>
<protein>
    <submittedName>
        <fullName evidence="1">Uncharacterized protein</fullName>
    </submittedName>
</protein>
<organism evidence="1 2">
    <name type="scientific">Streptomyces candidus</name>
    <dbReference type="NCBI Taxonomy" id="67283"/>
    <lineage>
        <taxon>Bacteria</taxon>
        <taxon>Bacillati</taxon>
        <taxon>Actinomycetota</taxon>
        <taxon>Actinomycetes</taxon>
        <taxon>Kitasatosporales</taxon>
        <taxon>Streptomycetaceae</taxon>
        <taxon>Streptomyces</taxon>
    </lineage>
</organism>
<evidence type="ECO:0000313" key="2">
    <source>
        <dbReference type="Proteomes" id="UP000540423"/>
    </source>
</evidence>
<dbReference type="Gene3D" id="3.30.450.30">
    <property type="entry name" value="Dynein light chain 2a, cytoplasmic"/>
    <property type="match status" value="1"/>
</dbReference>
<dbReference type="Pfam" id="PF00235">
    <property type="entry name" value="Profilin"/>
    <property type="match status" value="1"/>
</dbReference>
<dbReference type="SUPFAM" id="SSF55770">
    <property type="entry name" value="Profilin (actin-binding protein)"/>
    <property type="match status" value="1"/>
</dbReference>
<dbReference type="InterPro" id="IPR048278">
    <property type="entry name" value="PFN"/>
</dbReference>
<name>A0A7X0LUJ1_9ACTN</name>